<sequence length="363" mass="39644">MVHVFFVGGTGHIGGAVLDQLLQKYAHTKVTVLVRDEAKVVRLGRIYPQVECVVGDAGDLEVLEMCSQAADIVVNTAPDITHDEGIRAILSGLKGRGKTNNNGKPYYIHTSGASLVWDEPTGSKDARWWDDIADIQDICAFKGAAHTHAVTDKIVRDAAPSVNVAIISPGFVGGMSPSIEHPTPITMPAILLTARAFKSGWQVAEGQNTHAWIHVLDLARMYMILVGKAIDGVSESEPFPIWGPDAYYFGTSENISFGTFMKHLAHVLKKQRVIESTEIKSVSVAEAARASIAGSDYDPNIPPPPLDTWALHIAIMYGINMRISASRMERLGWNAEMGTIVDSFPQVVAEHLKREKLSDRNWL</sequence>
<reference evidence="2 3" key="1">
    <citation type="journal article" date="2019" name="PLoS ONE">
        <title>Comparative genome analysis indicates high evolutionary potential of pathogenicity genes in Colletotrichum tanaceti.</title>
        <authorList>
            <person name="Lelwala R.V."/>
            <person name="Korhonen P.K."/>
            <person name="Young N.D."/>
            <person name="Scott J.B."/>
            <person name="Ades P.A."/>
            <person name="Gasser R.B."/>
            <person name="Taylor P.W.J."/>
        </authorList>
    </citation>
    <scope>NUCLEOTIDE SEQUENCE [LARGE SCALE GENOMIC DNA]</scope>
    <source>
        <strain evidence="2">BRIP57314</strain>
    </source>
</reference>
<proteinExistence type="predicted"/>
<comment type="caution">
    <text evidence="2">The sequence shown here is derived from an EMBL/GenBank/DDBJ whole genome shotgun (WGS) entry which is preliminary data.</text>
</comment>
<name>A0A4U6XJ61_9PEZI</name>
<dbReference type="PANTHER" id="PTHR48079">
    <property type="entry name" value="PROTEIN YEEZ"/>
    <property type="match status" value="1"/>
</dbReference>
<dbReference type="InterPro" id="IPR036291">
    <property type="entry name" value="NAD(P)-bd_dom_sf"/>
</dbReference>
<evidence type="ECO:0000313" key="2">
    <source>
        <dbReference type="EMBL" id="TKW56020.1"/>
    </source>
</evidence>
<dbReference type="Pfam" id="PF13460">
    <property type="entry name" value="NAD_binding_10"/>
    <property type="match status" value="1"/>
</dbReference>
<accession>A0A4U6XJ61</accession>
<evidence type="ECO:0000259" key="1">
    <source>
        <dbReference type="Pfam" id="PF13460"/>
    </source>
</evidence>
<dbReference type="AlphaFoldDB" id="A0A4U6XJ61"/>
<protein>
    <recommendedName>
        <fullName evidence="1">NAD(P)-binding domain-containing protein</fullName>
    </recommendedName>
</protein>
<dbReference type="InterPro" id="IPR016040">
    <property type="entry name" value="NAD(P)-bd_dom"/>
</dbReference>
<dbReference type="Gene3D" id="3.40.50.720">
    <property type="entry name" value="NAD(P)-binding Rossmann-like Domain"/>
    <property type="match status" value="1"/>
</dbReference>
<dbReference type="GO" id="GO:0005737">
    <property type="term" value="C:cytoplasm"/>
    <property type="evidence" value="ECO:0007669"/>
    <property type="project" value="TreeGrafter"/>
</dbReference>
<feature type="domain" description="NAD(P)-binding" evidence="1">
    <location>
        <begin position="8"/>
        <end position="92"/>
    </location>
</feature>
<dbReference type="Proteomes" id="UP000310108">
    <property type="component" value="Unassembled WGS sequence"/>
</dbReference>
<dbReference type="PANTHER" id="PTHR48079:SF6">
    <property type="entry name" value="NAD(P)-BINDING DOMAIN-CONTAINING PROTEIN-RELATED"/>
    <property type="match status" value="1"/>
</dbReference>
<dbReference type="SUPFAM" id="SSF51735">
    <property type="entry name" value="NAD(P)-binding Rossmann-fold domains"/>
    <property type="match status" value="1"/>
</dbReference>
<dbReference type="OrthoDB" id="2130169at2759"/>
<gene>
    <name evidence="2" type="ORF">CTA1_7752</name>
</gene>
<evidence type="ECO:0000313" key="3">
    <source>
        <dbReference type="Proteomes" id="UP000310108"/>
    </source>
</evidence>
<organism evidence="2 3">
    <name type="scientific">Colletotrichum tanaceti</name>
    <dbReference type="NCBI Taxonomy" id="1306861"/>
    <lineage>
        <taxon>Eukaryota</taxon>
        <taxon>Fungi</taxon>
        <taxon>Dikarya</taxon>
        <taxon>Ascomycota</taxon>
        <taxon>Pezizomycotina</taxon>
        <taxon>Sordariomycetes</taxon>
        <taxon>Hypocreomycetidae</taxon>
        <taxon>Glomerellales</taxon>
        <taxon>Glomerellaceae</taxon>
        <taxon>Colletotrichum</taxon>
        <taxon>Colletotrichum destructivum species complex</taxon>
    </lineage>
</organism>
<dbReference type="STRING" id="1306861.A0A4U6XJ61"/>
<dbReference type="InterPro" id="IPR051783">
    <property type="entry name" value="NAD(P)-dependent_oxidoreduct"/>
</dbReference>
<dbReference type="EMBL" id="PJEX01000079">
    <property type="protein sequence ID" value="TKW56020.1"/>
    <property type="molecule type" value="Genomic_DNA"/>
</dbReference>
<dbReference type="GO" id="GO:0004029">
    <property type="term" value="F:aldehyde dehydrogenase (NAD+) activity"/>
    <property type="evidence" value="ECO:0007669"/>
    <property type="project" value="TreeGrafter"/>
</dbReference>
<keyword evidence="3" id="KW-1185">Reference proteome</keyword>